<dbReference type="EMBL" id="VWFO01000006">
    <property type="protein sequence ID" value="KAA4665202.1"/>
    <property type="molecule type" value="Genomic_DNA"/>
</dbReference>
<comment type="caution">
    <text evidence="1">The sequence shown here is derived from an EMBL/GenBank/DDBJ whole genome shotgun (WGS) entry which is preliminary data.</text>
</comment>
<evidence type="ECO:0000313" key="2">
    <source>
        <dbReference type="Proteomes" id="UP000435985"/>
    </source>
</evidence>
<dbReference type="Proteomes" id="UP000435985">
    <property type="component" value="Unassembled WGS sequence"/>
</dbReference>
<protein>
    <recommendedName>
        <fullName evidence="3">Outer membrane protein beta-barrel domain-containing protein</fullName>
    </recommendedName>
</protein>
<sequence length="175" mass="19028">MKKVLLLLVVILSVNDLLAKVFFLFKEVNKEWSIGIIGGYVGYGRGISNGAVGVSLAIKGFYADVMGWPSSHENDMGVDKWSDKMTTVVHIGYQIPIVKNLRFIPVIGYAKIAYGTTDGSDYTISDSGIVHNKFSEKKSVSGLDFGGIAVINIKKVNINLAFTKYSILGGIALEF</sequence>
<reference evidence="1 2" key="1">
    <citation type="journal article" date="2019" name="Nat. Med.">
        <title>A library of human gut bacterial isolates paired with longitudinal multiomics data enables mechanistic microbiome research.</title>
        <authorList>
            <person name="Poyet M."/>
            <person name="Groussin M."/>
            <person name="Gibbons S.M."/>
            <person name="Avila-Pacheco J."/>
            <person name="Jiang X."/>
            <person name="Kearney S.M."/>
            <person name="Perrotta A.R."/>
            <person name="Berdy B."/>
            <person name="Zhao S."/>
            <person name="Lieberman T.D."/>
            <person name="Swanson P.K."/>
            <person name="Smith M."/>
            <person name="Roesemann S."/>
            <person name="Alexander J.E."/>
            <person name="Rich S.A."/>
            <person name="Livny J."/>
            <person name="Vlamakis H."/>
            <person name="Clish C."/>
            <person name="Bullock K."/>
            <person name="Deik A."/>
            <person name="Scott J."/>
            <person name="Pierce K.A."/>
            <person name="Xavier R.J."/>
            <person name="Alm E.J."/>
        </authorList>
    </citation>
    <scope>NUCLEOTIDE SEQUENCE [LARGE SCALE GENOMIC DNA]</scope>
    <source>
        <strain evidence="1 2">BIOML-A14</strain>
    </source>
</reference>
<organism evidence="1 2">
    <name type="scientific">Bacteroides ovatus</name>
    <dbReference type="NCBI Taxonomy" id="28116"/>
    <lineage>
        <taxon>Bacteria</taxon>
        <taxon>Pseudomonadati</taxon>
        <taxon>Bacteroidota</taxon>
        <taxon>Bacteroidia</taxon>
        <taxon>Bacteroidales</taxon>
        <taxon>Bacteroidaceae</taxon>
        <taxon>Bacteroides</taxon>
    </lineage>
</organism>
<dbReference type="RefSeq" id="WP_004310960.1">
    <property type="nucleotide sequence ID" value="NZ_CP081918.1"/>
</dbReference>
<evidence type="ECO:0000313" key="1">
    <source>
        <dbReference type="EMBL" id="KAA4665202.1"/>
    </source>
</evidence>
<name>A0A414EKC8_BACOV</name>
<evidence type="ECO:0008006" key="3">
    <source>
        <dbReference type="Google" id="ProtNLM"/>
    </source>
</evidence>
<dbReference type="AlphaFoldDB" id="A0A414EKC8"/>
<gene>
    <name evidence="1" type="ORF">F3B98_06075</name>
</gene>
<accession>A0A414EKC8</accession>
<proteinExistence type="predicted"/>